<evidence type="ECO:0000313" key="3">
    <source>
        <dbReference type="WBParaSite" id="HPLM_0001774701-mRNA-1"/>
    </source>
</evidence>
<dbReference type="EMBL" id="UZAF01020127">
    <property type="protein sequence ID" value="VDO66720.1"/>
    <property type="molecule type" value="Genomic_DNA"/>
</dbReference>
<sequence length="121" mass="13271">MLASEVRVPDQSSKLNRFKSSLLCLHFRNFSRAAGEGYCRNSHEDASKCLKVDKSLRSFFDESQVEILAEHVDVPVVIEVYMGIGRQRDSPACRGDGDDMYLGPGECPCGSEGASNEVGLP</sequence>
<evidence type="ECO:0000313" key="2">
    <source>
        <dbReference type="Proteomes" id="UP000268014"/>
    </source>
</evidence>
<evidence type="ECO:0000313" key="1">
    <source>
        <dbReference type="EMBL" id="VDO66720.1"/>
    </source>
</evidence>
<keyword evidence="2" id="KW-1185">Reference proteome</keyword>
<dbReference type="WBParaSite" id="HPLM_0001774701-mRNA-1">
    <property type="protein sequence ID" value="HPLM_0001774701-mRNA-1"/>
    <property type="gene ID" value="HPLM_0001774701"/>
</dbReference>
<reference evidence="3" key="1">
    <citation type="submission" date="2017-02" db="UniProtKB">
        <authorList>
            <consortium name="WormBaseParasite"/>
        </authorList>
    </citation>
    <scope>IDENTIFICATION</scope>
</reference>
<proteinExistence type="predicted"/>
<accession>A0A0N4X0G6</accession>
<protein>
    <submittedName>
        <fullName evidence="3">C3H1-type domain-containing protein</fullName>
    </submittedName>
</protein>
<dbReference type="Proteomes" id="UP000268014">
    <property type="component" value="Unassembled WGS sequence"/>
</dbReference>
<reference evidence="1 2" key="2">
    <citation type="submission" date="2018-11" db="EMBL/GenBank/DDBJ databases">
        <authorList>
            <consortium name="Pathogen Informatics"/>
        </authorList>
    </citation>
    <scope>NUCLEOTIDE SEQUENCE [LARGE SCALE GENOMIC DNA]</scope>
    <source>
        <strain evidence="1 2">MHpl1</strain>
    </source>
</reference>
<name>A0A0N4X0G6_HAEPC</name>
<organism evidence="3">
    <name type="scientific">Haemonchus placei</name>
    <name type="common">Barber's pole worm</name>
    <dbReference type="NCBI Taxonomy" id="6290"/>
    <lineage>
        <taxon>Eukaryota</taxon>
        <taxon>Metazoa</taxon>
        <taxon>Ecdysozoa</taxon>
        <taxon>Nematoda</taxon>
        <taxon>Chromadorea</taxon>
        <taxon>Rhabditida</taxon>
        <taxon>Rhabditina</taxon>
        <taxon>Rhabditomorpha</taxon>
        <taxon>Strongyloidea</taxon>
        <taxon>Trichostrongylidae</taxon>
        <taxon>Haemonchus</taxon>
    </lineage>
</organism>
<dbReference type="AlphaFoldDB" id="A0A0N4X0G6"/>
<gene>
    <name evidence="1" type="ORF">HPLM_LOCUS17739</name>
</gene>